<feature type="chain" id="PRO_5001645310" evidence="1">
    <location>
        <begin position="22"/>
        <end position="282"/>
    </location>
</feature>
<protein>
    <submittedName>
        <fullName evidence="2">Uncharacterized protein</fullName>
    </submittedName>
</protein>
<evidence type="ECO:0000313" key="2">
    <source>
        <dbReference type="EMBL" id="KDR21845.1"/>
    </source>
</evidence>
<dbReference type="AlphaFoldDB" id="A0A067RML0"/>
<dbReference type="OrthoDB" id="6610013at2759"/>
<evidence type="ECO:0000313" key="3">
    <source>
        <dbReference type="Proteomes" id="UP000027135"/>
    </source>
</evidence>
<dbReference type="Proteomes" id="UP000027135">
    <property type="component" value="Unassembled WGS sequence"/>
</dbReference>
<dbReference type="eggNOG" id="ENOG502S33H">
    <property type="taxonomic scope" value="Eukaryota"/>
</dbReference>
<accession>A0A067RML0</accession>
<organism evidence="2 3">
    <name type="scientific">Zootermopsis nevadensis</name>
    <name type="common">Dampwood termite</name>
    <dbReference type="NCBI Taxonomy" id="136037"/>
    <lineage>
        <taxon>Eukaryota</taxon>
        <taxon>Metazoa</taxon>
        <taxon>Ecdysozoa</taxon>
        <taxon>Arthropoda</taxon>
        <taxon>Hexapoda</taxon>
        <taxon>Insecta</taxon>
        <taxon>Pterygota</taxon>
        <taxon>Neoptera</taxon>
        <taxon>Polyneoptera</taxon>
        <taxon>Dictyoptera</taxon>
        <taxon>Blattodea</taxon>
        <taxon>Blattoidea</taxon>
        <taxon>Termitoidae</taxon>
        <taxon>Termopsidae</taxon>
        <taxon>Zootermopsis</taxon>
    </lineage>
</organism>
<feature type="signal peptide" evidence="1">
    <location>
        <begin position="1"/>
        <end position="21"/>
    </location>
</feature>
<name>A0A067RML0_ZOONE</name>
<dbReference type="InParanoid" id="A0A067RML0"/>
<proteinExistence type="predicted"/>
<dbReference type="EMBL" id="KK852533">
    <property type="protein sequence ID" value="KDR21845.1"/>
    <property type="molecule type" value="Genomic_DNA"/>
</dbReference>
<keyword evidence="1" id="KW-0732">Signal</keyword>
<sequence length="282" mass="32132">MVGRMWILFLLTMALPDNVFSITTPDKINTRESPDKDERIIYNPAPGSNRCASRIENRMAAMKKTQSSDIHNPINANSALVDLAGYALHQPMRTAPYDMYVTNMRVHVPARTGWFRIEKCYYDPHNASVETQLTFRDLKVSGMVKLYDEKAVLQDPLLPLPVETCNMTLRLRKAGLGISALPLRVSRGNVELRTSAQFIKPEFVSVYAYGCRPPSREHRRNGNNDLPSALEKRQEADFTQEMEDVFLRGIQSLLTRYLEKQLQPALKDTLMANMGYTISYGR</sequence>
<reference evidence="2 3" key="1">
    <citation type="journal article" date="2014" name="Nat. Commun.">
        <title>Molecular traces of alternative social organization in a termite genome.</title>
        <authorList>
            <person name="Terrapon N."/>
            <person name="Li C."/>
            <person name="Robertson H.M."/>
            <person name="Ji L."/>
            <person name="Meng X."/>
            <person name="Booth W."/>
            <person name="Chen Z."/>
            <person name="Childers C.P."/>
            <person name="Glastad K.M."/>
            <person name="Gokhale K."/>
            <person name="Gowin J."/>
            <person name="Gronenberg W."/>
            <person name="Hermansen R.A."/>
            <person name="Hu H."/>
            <person name="Hunt B.G."/>
            <person name="Huylmans A.K."/>
            <person name="Khalil S.M."/>
            <person name="Mitchell R.D."/>
            <person name="Munoz-Torres M.C."/>
            <person name="Mustard J.A."/>
            <person name="Pan H."/>
            <person name="Reese J.T."/>
            <person name="Scharf M.E."/>
            <person name="Sun F."/>
            <person name="Vogel H."/>
            <person name="Xiao J."/>
            <person name="Yang W."/>
            <person name="Yang Z."/>
            <person name="Yang Z."/>
            <person name="Zhou J."/>
            <person name="Zhu J."/>
            <person name="Brent C.S."/>
            <person name="Elsik C.G."/>
            <person name="Goodisman M.A."/>
            <person name="Liberles D.A."/>
            <person name="Roe R.M."/>
            <person name="Vargo E.L."/>
            <person name="Vilcinskas A."/>
            <person name="Wang J."/>
            <person name="Bornberg-Bauer E."/>
            <person name="Korb J."/>
            <person name="Zhang G."/>
            <person name="Liebig J."/>
        </authorList>
    </citation>
    <scope>NUCLEOTIDE SEQUENCE [LARGE SCALE GENOMIC DNA]</scope>
    <source>
        <tissue evidence="2">Whole organism</tissue>
    </source>
</reference>
<gene>
    <name evidence="2" type="ORF">L798_03315</name>
</gene>
<keyword evidence="3" id="KW-1185">Reference proteome</keyword>
<dbReference type="OMA" id="NVKTDSH"/>
<evidence type="ECO:0000256" key="1">
    <source>
        <dbReference type="SAM" id="SignalP"/>
    </source>
</evidence>